<gene>
    <name evidence="2" type="ORF">ACFOW9_02955</name>
</gene>
<evidence type="ECO:0000313" key="3">
    <source>
        <dbReference type="Proteomes" id="UP001595773"/>
    </source>
</evidence>
<organism evidence="2 3">
    <name type="scientific">Arthrobacter cryoconiti</name>
    <dbReference type="NCBI Taxonomy" id="748907"/>
    <lineage>
        <taxon>Bacteria</taxon>
        <taxon>Bacillati</taxon>
        <taxon>Actinomycetota</taxon>
        <taxon>Actinomycetes</taxon>
        <taxon>Micrococcales</taxon>
        <taxon>Micrococcaceae</taxon>
        <taxon>Arthrobacter</taxon>
    </lineage>
</organism>
<feature type="region of interest" description="Disordered" evidence="1">
    <location>
        <begin position="291"/>
        <end position="323"/>
    </location>
</feature>
<dbReference type="Proteomes" id="UP001595773">
    <property type="component" value="Unassembled WGS sequence"/>
</dbReference>
<reference evidence="3" key="1">
    <citation type="journal article" date="2019" name="Int. J. Syst. Evol. Microbiol.">
        <title>The Global Catalogue of Microorganisms (GCM) 10K type strain sequencing project: providing services to taxonomists for standard genome sequencing and annotation.</title>
        <authorList>
            <consortium name="The Broad Institute Genomics Platform"/>
            <consortium name="The Broad Institute Genome Sequencing Center for Infectious Disease"/>
            <person name="Wu L."/>
            <person name="Ma J."/>
        </authorList>
    </citation>
    <scope>NUCLEOTIDE SEQUENCE [LARGE SCALE GENOMIC DNA]</scope>
    <source>
        <strain evidence="3">CGMCC 1.10698</strain>
    </source>
</reference>
<name>A0ABV8QWC8_9MICC</name>
<sequence length="513" mass="55795">MGRIRQFLGLEESATVTETESGALASAEYKLEKLQESLGSLELAMQDAGWERLVMDMAGEFSREGLKRSAQLCRLMAIANPLIKRGLAVRAAYVHGQGVGITARADGTEGTQDVNAVIQQFLDDDSNRANFTGAQAKVRLETALGTDGNVFITCFTDPLDGRVDARTLPFDEIVEKITAPGDRGTTHYYRRRWREGTTEYEELYPDLRYRPGMRAKTFTADLGGTATRINWDSPVYHLHDNGLDGWSFGIGDAYAALPWARAYKEFLEDWTMLIKALSKIAFTAVRDKKTPASQRARSGLRDLSNMPAGSSVEMSEGQKLEAVPKSGATIDSGSGRPVMSMVAAALGLPVTTLSADPGQTGARAVAETLNLPTRLEFQFRQSLWTEAYRAILGYVIDQAIQAPRGPLKGGTARRGDTLAMTLAGGDDRTLDIVWPDLNDLPIETIMKAIEAADGTGTIPKLLIARLTMRALGVDDVDEWLAKITDDNGDFIDPAVNAGQVAADNFRDGKIPIV</sequence>
<comment type="caution">
    <text evidence="2">The sequence shown here is derived from an EMBL/GenBank/DDBJ whole genome shotgun (WGS) entry which is preliminary data.</text>
</comment>
<evidence type="ECO:0000256" key="1">
    <source>
        <dbReference type="SAM" id="MobiDB-lite"/>
    </source>
</evidence>
<dbReference type="EMBL" id="JBHSCQ010000004">
    <property type="protein sequence ID" value="MFC4264555.1"/>
    <property type="molecule type" value="Genomic_DNA"/>
</dbReference>
<proteinExistence type="predicted"/>
<accession>A0ABV8QWC8</accession>
<evidence type="ECO:0008006" key="4">
    <source>
        <dbReference type="Google" id="ProtNLM"/>
    </source>
</evidence>
<evidence type="ECO:0000313" key="2">
    <source>
        <dbReference type="EMBL" id="MFC4264555.1"/>
    </source>
</evidence>
<keyword evidence="3" id="KW-1185">Reference proteome</keyword>
<dbReference type="RefSeq" id="WP_230067729.1">
    <property type="nucleotide sequence ID" value="NZ_BAABLL010000001.1"/>
</dbReference>
<protein>
    <recommendedName>
        <fullName evidence="4">Portal protein</fullName>
    </recommendedName>
</protein>